<dbReference type="AlphaFoldDB" id="A0A915CUV1"/>
<dbReference type="Gene3D" id="2.60.120.680">
    <property type="entry name" value="GOLD domain"/>
    <property type="match status" value="1"/>
</dbReference>
<dbReference type="SMART" id="SM00516">
    <property type="entry name" value="SEC14"/>
    <property type="match status" value="1"/>
</dbReference>
<dbReference type="SUPFAM" id="SSF101576">
    <property type="entry name" value="Supernatant protein factor (SPF), C-terminal domain"/>
    <property type="match status" value="1"/>
</dbReference>
<name>A0A915CUV1_9BILA</name>
<dbReference type="InterPro" id="IPR036598">
    <property type="entry name" value="GOLD_dom_sf"/>
</dbReference>
<keyword evidence="2" id="KW-1185">Reference proteome</keyword>
<accession>A0A915CUV1</accession>
<evidence type="ECO:0000313" key="3">
    <source>
        <dbReference type="WBParaSite" id="jg12862"/>
    </source>
</evidence>
<proteinExistence type="predicted"/>
<dbReference type="PANTHER" id="PTHR23324">
    <property type="entry name" value="SEC14 RELATED PROTEIN"/>
    <property type="match status" value="1"/>
</dbReference>
<dbReference type="Proteomes" id="UP000887574">
    <property type="component" value="Unplaced"/>
</dbReference>
<dbReference type="InterPro" id="IPR036865">
    <property type="entry name" value="CRAL-TRIO_dom_sf"/>
</dbReference>
<protein>
    <submittedName>
        <fullName evidence="3">CRAL-TRIO domain-containing protein</fullName>
    </submittedName>
</protein>
<evidence type="ECO:0000313" key="2">
    <source>
        <dbReference type="Proteomes" id="UP000887574"/>
    </source>
</evidence>
<dbReference type="SUPFAM" id="SSF52087">
    <property type="entry name" value="CRAL/TRIO domain"/>
    <property type="match status" value="1"/>
</dbReference>
<dbReference type="PANTHER" id="PTHR23324:SF7">
    <property type="entry name" value="CRAL-TRIO DOMAIN-CONTAINING PROTEIN"/>
    <property type="match status" value="1"/>
</dbReference>
<organism evidence="2 3">
    <name type="scientific">Ditylenchus dipsaci</name>
    <dbReference type="NCBI Taxonomy" id="166011"/>
    <lineage>
        <taxon>Eukaryota</taxon>
        <taxon>Metazoa</taxon>
        <taxon>Ecdysozoa</taxon>
        <taxon>Nematoda</taxon>
        <taxon>Chromadorea</taxon>
        <taxon>Rhabditida</taxon>
        <taxon>Tylenchina</taxon>
        <taxon>Tylenchomorpha</taxon>
        <taxon>Sphaerularioidea</taxon>
        <taxon>Anguinidae</taxon>
        <taxon>Anguininae</taxon>
        <taxon>Ditylenchus</taxon>
    </lineage>
</organism>
<dbReference type="InterPro" id="IPR001251">
    <property type="entry name" value="CRAL-TRIO_dom"/>
</dbReference>
<dbReference type="Gene3D" id="3.40.525.10">
    <property type="entry name" value="CRAL-TRIO lipid binding domain"/>
    <property type="match status" value="1"/>
</dbReference>
<reference evidence="3" key="1">
    <citation type="submission" date="2022-11" db="UniProtKB">
        <authorList>
            <consortium name="WormBaseParasite"/>
        </authorList>
    </citation>
    <scope>IDENTIFICATION</scope>
</reference>
<dbReference type="CDD" id="cd00170">
    <property type="entry name" value="SEC14"/>
    <property type="match status" value="1"/>
</dbReference>
<sequence length="290" mass="32851">MSIISTEGLSPFQLEKLNELRQRLGDQLLADTPLFNDDISLLDEYYSSSVLGFDDNGNIIVVNCVGACQKSRAEARQKMGLRALVDLDGFNTDHLNNAALKIFMNLLKQLQSMFVDTTLQIYVINAHPIATAAFKLVFTVLPKQTRSKLMMLGSDYRGFLINELGAHNLYERWGGTKKPEKVILKTGYLRVGGVVPETKRNTIEMKIKEFENVEAIKFNVAARRCKEIDIPAVEKDGEQAWPQFRLSTNHVPEYGSILCRTAGEYKAKFDNTYSTFFSKDIQFKFVVKDN</sequence>
<dbReference type="WBParaSite" id="jg12862">
    <property type="protein sequence ID" value="jg12862"/>
    <property type="gene ID" value="jg12862"/>
</dbReference>
<dbReference type="InterPro" id="IPR051064">
    <property type="entry name" value="SEC14/CRAL-TRIO_domain"/>
</dbReference>
<evidence type="ECO:0000259" key="1">
    <source>
        <dbReference type="PROSITE" id="PS50191"/>
    </source>
</evidence>
<dbReference type="Pfam" id="PF00650">
    <property type="entry name" value="CRAL_TRIO"/>
    <property type="match status" value="1"/>
</dbReference>
<dbReference type="PROSITE" id="PS50191">
    <property type="entry name" value="CRAL_TRIO"/>
    <property type="match status" value="1"/>
</dbReference>
<feature type="domain" description="CRAL-TRIO" evidence="1">
    <location>
        <begin position="1"/>
        <end position="181"/>
    </location>
</feature>
<dbReference type="GO" id="GO:0005737">
    <property type="term" value="C:cytoplasm"/>
    <property type="evidence" value="ECO:0007669"/>
    <property type="project" value="TreeGrafter"/>
</dbReference>